<dbReference type="Gene3D" id="3.10.120.10">
    <property type="entry name" value="Cytochrome b5-like heme/steroid binding domain"/>
    <property type="match status" value="1"/>
</dbReference>
<dbReference type="SUPFAM" id="SSF55856">
    <property type="entry name" value="Cytochrome b5-like heme/steroid binding domain"/>
    <property type="match status" value="1"/>
</dbReference>
<evidence type="ECO:0000313" key="4">
    <source>
        <dbReference type="Proteomes" id="UP000324832"/>
    </source>
</evidence>
<dbReference type="InterPro" id="IPR036400">
    <property type="entry name" value="Cyt_B5-like_heme/steroid_sf"/>
</dbReference>
<evidence type="ECO:0000259" key="2">
    <source>
        <dbReference type="PROSITE" id="PS50255"/>
    </source>
</evidence>
<organism evidence="3 4">
    <name type="scientific">Leptidea sinapis</name>
    <dbReference type="NCBI Taxonomy" id="189913"/>
    <lineage>
        <taxon>Eukaryota</taxon>
        <taxon>Metazoa</taxon>
        <taxon>Ecdysozoa</taxon>
        <taxon>Arthropoda</taxon>
        <taxon>Hexapoda</taxon>
        <taxon>Insecta</taxon>
        <taxon>Pterygota</taxon>
        <taxon>Neoptera</taxon>
        <taxon>Endopterygota</taxon>
        <taxon>Lepidoptera</taxon>
        <taxon>Glossata</taxon>
        <taxon>Ditrysia</taxon>
        <taxon>Papilionoidea</taxon>
        <taxon>Pieridae</taxon>
        <taxon>Dismorphiinae</taxon>
        <taxon>Leptidea</taxon>
    </lineage>
</organism>
<proteinExistence type="predicted"/>
<keyword evidence="4" id="KW-1185">Reference proteome</keyword>
<dbReference type="InterPro" id="IPR001199">
    <property type="entry name" value="Cyt_B5-like_heme/steroid-bd"/>
</dbReference>
<evidence type="ECO:0000313" key="3">
    <source>
        <dbReference type="EMBL" id="VVD02570.1"/>
    </source>
</evidence>
<feature type="non-terminal residue" evidence="3">
    <location>
        <position position="454"/>
    </location>
</feature>
<feature type="compositionally biased region" description="Polar residues" evidence="1">
    <location>
        <begin position="429"/>
        <end position="439"/>
    </location>
</feature>
<sequence length="454" mass="49810">MTELLVWSLLGGGGLRDALRNALQADTTDAYTHLQLDDEFDQIDIVTGQRTRTSTMSDDPETIQAEYIVDYQVNNGNSSDASASVPLMHLVKHLIKNTTCQTQMHMQSIMNGDTSKADDLKGHNTVSPSCDLLIRFQRLLFCEAMCVRGGRTTRGGVRNLLTQYTDLLSDHVQCILTCFVRAVHRADNTQLTGLCDLISADIVGRVVSELGVWVCACAARSAVVLADCTDSLIKIVRSCDEAAKCLPCSDKLDADLLGWPGLIPKPNQSNNFIVRKCDMYNHTKDGGSWIIISGYVYDVAGFECEDTSTVELVRELRGRDATAAFSEEPHAKYLSRVTEKCVGFYCSQLYTHKCQENVSSLRSHHVLSSCAFNLTLGLSQCGLWLARSLPEQSVERDAKKYLTALFLRAGLQTSQQANPFEEEKAEARSGSSTGGNTPASDAPHVPNMAANVYT</sequence>
<accession>A0A5E4QX44</accession>
<name>A0A5E4QX44_9NEOP</name>
<reference evidence="3 4" key="1">
    <citation type="submission" date="2017-07" db="EMBL/GenBank/DDBJ databases">
        <authorList>
            <person name="Talla V."/>
            <person name="Backstrom N."/>
        </authorList>
    </citation>
    <scope>NUCLEOTIDE SEQUENCE [LARGE SCALE GENOMIC DNA]</scope>
</reference>
<dbReference type="Pfam" id="PF00173">
    <property type="entry name" value="Cyt-b5"/>
    <property type="match status" value="1"/>
</dbReference>
<dbReference type="EMBL" id="FZQP02006144">
    <property type="protein sequence ID" value="VVD02570.1"/>
    <property type="molecule type" value="Genomic_DNA"/>
</dbReference>
<feature type="region of interest" description="Disordered" evidence="1">
    <location>
        <begin position="417"/>
        <end position="454"/>
    </location>
</feature>
<dbReference type="PROSITE" id="PS50255">
    <property type="entry name" value="CYTOCHROME_B5_2"/>
    <property type="match status" value="1"/>
</dbReference>
<dbReference type="SMART" id="SM01117">
    <property type="entry name" value="Cyt-b5"/>
    <property type="match status" value="1"/>
</dbReference>
<gene>
    <name evidence="3" type="ORF">LSINAPIS_LOCUS12755</name>
</gene>
<feature type="domain" description="Cytochrome b5 heme-binding" evidence="2">
    <location>
        <begin position="271"/>
        <end position="350"/>
    </location>
</feature>
<dbReference type="AlphaFoldDB" id="A0A5E4QX44"/>
<protein>
    <recommendedName>
        <fullName evidence="2">Cytochrome b5 heme-binding domain-containing protein</fullName>
    </recommendedName>
</protein>
<evidence type="ECO:0000256" key="1">
    <source>
        <dbReference type="SAM" id="MobiDB-lite"/>
    </source>
</evidence>
<dbReference type="Proteomes" id="UP000324832">
    <property type="component" value="Unassembled WGS sequence"/>
</dbReference>